<proteinExistence type="predicted"/>
<accession>A0A6G4A5K3</accession>
<dbReference type="AlphaFoldDB" id="A0A6G4A5K3"/>
<comment type="caution">
    <text evidence="1">The sequence shown here is derived from an EMBL/GenBank/DDBJ whole genome shotgun (WGS) entry which is preliminary data.</text>
</comment>
<gene>
    <name evidence="1" type="ORF">GK047_24940</name>
</gene>
<evidence type="ECO:0000313" key="1">
    <source>
        <dbReference type="EMBL" id="NEW09224.1"/>
    </source>
</evidence>
<name>A0A6G4A5K3_9BACL</name>
<dbReference type="EMBL" id="JAAIKC010000014">
    <property type="protein sequence ID" value="NEW09224.1"/>
    <property type="molecule type" value="Genomic_DNA"/>
</dbReference>
<dbReference type="RefSeq" id="WP_163952873.1">
    <property type="nucleotide sequence ID" value="NZ_JAAIKC010000014.1"/>
</dbReference>
<protein>
    <submittedName>
        <fullName evidence="1">Uncharacterized protein</fullName>
    </submittedName>
</protein>
<organism evidence="1">
    <name type="scientific">Paenibacillus sp. SYP-B3998</name>
    <dbReference type="NCBI Taxonomy" id="2678564"/>
    <lineage>
        <taxon>Bacteria</taxon>
        <taxon>Bacillati</taxon>
        <taxon>Bacillota</taxon>
        <taxon>Bacilli</taxon>
        <taxon>Bacillales</taxon>
        <taxon>Paenibacillaceae</taxon>
        <taxon>Paenibacillus</taxon>
    </lineage>
</organism>
<sequence>MSPERKELIDEFFAMIRRLNRTGTDIIQVRDFFWEVSAIRNIVPPTVEFMSVLRTYNAVLFHEFKKSLVPNTSMHLLAGVYMEAGEALISLGITSVEELQLAIKGSVQPPKADTCSKI</sequence>
<reference evidence="1" key="1">
    <citation type="submission" date="2020-02" db="EMBL/GenBank/DDBJ databases">
        <authorList>
            <person name="Shen X.-R."/>
            <person name="Zhang Y.-X."/>
        </authorList>
    </citation>
    <scope>NUCLEOTIDE SEQUENCE</scope>
    <source>
        <strain evidence="1">SYP-B3998</strain>
    </source>
</reference>